<dbReference type="AlphaFoldDB" id="A0A2S0KDS1"/>
<keyword evidence="3" id="KW-1185">Reference proteome</keyword>
<dbReference type="RefSeq" id="WP_105941579.1">
    <property type="nucleotide sequence ID" value="NZ_CP027433.1"/>
</dbReference>
<dbReference type="InterPro" id="IPR007410">
    <property type="entry name" value="LpqE-like"/>
</dbReference>
<dbReference type="PANTHER" id="PTHR36302">
    <property type="entry name" value="BLR7088 PROTEIN"/>
    <property type="match status" value="1"/>
</dbReference>
<reference evidence="2 3" key="1">
    <citation type="submission" date="2018-03" db="EMBL/GenBank/DDBJ databases">
        <title>Characteristics and genome of n-alkane degrading marine bacteria Gordonia iterans isolated from crude oil contaminated in Tae-an, South Korea.</title>
        <authorList>
            <person name="Lee S.-S."/>
            <person name="Kim H."/>
        </authorList>
    </citation>
    <scope>NUCLEOTIDE SEQUENCE [LARGE SCALE GENOMIC DNA]</scope>
    <source>
        <strain evidence="2 3">Co17</strain>
    </source>
</reference>
<sequence>MANRRKFSLATVLVAALAPVLLATGCSSDDGTTTPQAQSLGVADQWVKAADNGMTAAFAVLTNDSDTDIRVVSASSPVAGKTELHEIVPDAGAAVMREKKDGYLIPANGSLELKPGADHIMLMDLKQPIKAGDSVEIELRMADGSTQKVDALARDFSGNQEDYHQ</sequence>
<feature type="signal peptide" evidence="1">
    <location>
        <begin position="1"/>
        <end position="23"/>
    </location>
</feature>
<evidence type="ECO:0000313" key="2">
    <source>
        <dbReference type="EMBL" id="AVL99847.1"/>
    </source>
</evidence>
<dbReference type="Pfam" id="PF04314">
    <property type="entry name" value="PCuAC"/>
    <property type="match status" value="1"/>
</dbReference>
<feature type="chain" id="PRO_5039509676" description="Copper chaperone PCu(A)C" evidence="1">
    <location>
        <begin position="24"/>
        <end position="165"/>
    </location>
</feature>
<dbReference type="SUPFAM" id="SSF110087">
    <property type="entry name" value="DR1885-like metal-binding protein"/>
    <property type="match status" value="1"/>
</dbReference>
<dbReference type="Gene3D" id="2.60.40.1890">
    <property type="entry name" value="PCu(A)C copper chaperone"/>
    <property type="match status" value="1"/>
</dbReference>
<name>A0A2S0KDS1_9ACTN</name>
<dbReference type="EMBL" id="CP027433">
    <property type="protein sequence ID" value="AVL99847.1"/>
    <property type="molecule type" value="Genomic_DNA"/>
</dbReference>
<evidence type="ECO:0008006" key="4">
    <source>
        <dbReference type="Google" id="ProtNLM"/>
    </source>
</evidence>
<organism evidence="2 3">
    <name type="scientific">Gordonia iterans</name>
    <dbReference type="NCBI Taxonomy" id="1004901"/>
    <lineage>
        <taxon>Bacteria</taxon>
        <taxon>Bacillati</taxon>
        <taxon>Actinomycetota</taxon>
        <taxon>Actinomycetes</taxon>
        <taxon>Mycobacteriales</taxon>
        <taxon>Gordoniaceae</taxon>
        <taxon>Gordonia</taxon>
    </lineage>
</organism>
<dbReference type="InterPro" id="IPR036182">
    <property type="entry name" value="PCuAC_sf"/>
</dbReference>
<protein>
    <recommendedName>
        <fullName evidence="4">Copper chaperone PCu(A)C</fullName>
    </recommendedName>
</protein>
<evidence type="ECO:0000313" key="3">
    <source>
        <dbReference type="Proteomes" id="UP000239814"/>
    </source>
</evidence>
<gene>
    <name evidence="2" type="ORF">C6V83_05705</name>
</gene>
<dbReference type="KEGG" id="git:C6V83_05705"/>
<accession>A0A2S0KDS1</accession>
<evidence type="ECO:0000256" key="1">
    <source>
        <dbReference type="SAM" id="SignalP"/>
    </source>
</evidence>
<dbReference type="InterPro" id="IPR058248">
    <property type="entry name" value="Lxx211020-like"/>
</dbReference>
<dbReference type="OrthoDB" id="9796962at2"/>
<keyword evidence="1" id="KW-0732">Signal</keyword>
<dbReference type="PANTHER" id="PTHR36302:SF1">
    <property type="entry name" value="COPPER CHAPERONE PCU(A)C"/>
    <property type="match status" value="1"/>
</dbReference>
<dbReference type="Proteomes" id="UP000239814">
    <property type="component" value="Chromosome"/>
</dbReference>
<proteinExistence type="predicted"/>
<dbReference type="PROSITE" id="PS51257">
    <property type="entry name" value="PROKAR_LIPOPROTEIN"/>
    <property type="match status" value="1"/>
</dbReference>